<feature type="compositionally biased region" description="Basic and acidic residues" evidence="1">
    <location>
        <begin position="1"/>
        <end position="13"/>
    </location>
</feature>
<keyword evidence="3" id="KW-1185">Reference proteome</keyword>
<proteinExistence type="predicted"/>
<comment type="caution">
    <text evidence="2">The sequence shown here is derived from an EMBL/GenBank/DDBJ whole genome shotgun (WGS) entry which is preliminary data.</text>
</comment>
<evidence type="ECO:0000256" key="1">
    <source>
        <dbReference type="SAM" id="MobiDB-lite"/>
    </source>
</evidence>
<dbReference type="EMBL" id="JASCZI010213121">
    <property type="protein sequence ID" value="MED6200863.1"/>
    <property type="molecule type" value="Genomic_DNA"/>
</dbReference>
<accession>A0ABU6XVT5</accession>
<organism evidence="2 3">
    <name type="scientific">Stylosanthes scabra</name>
    <dbReference type="NCBI Taxonomy" id="79078"/>
    <lineage>
        <taxon>Eukaryota</taxon>
        <taxon>Viridiplantae</taxon>
        <taxon>Streptophyta</taxon>
        <taxon>Embryophyta</taxon>
        <taxon>Tracheophyta</taxon>
        <taxon>Spermatophyta</taxon>
        <taxon>Magnoliopsida</taxon>
        <taxon>eudicotyledons</taxon>
        <taxon>Gunneridae</taxon>
        <taxon>Pentapetalae</taxon>
        <taxon>rosids</taxon>
        <taxon>fabids</taxon>
        <taxon>Fabales</taxon>
        <taxon>Fabaceae</taxon>
        <taxon>Papilionoideae</taxon>
        <taxon>50 kb inversion clade</taxon>
        <taxon>dalbergioids sensu lato</taxon>
        <taxon>Dalbergieae</taxon>
        <taxon>Pterocarpus clade</taxon>
        <taxon>Stylosanthes</taxon>
    </lineage>
</organism>
<name>A0ABU6XVT5_9FABA</name>
<feature type="compositionally biased region" description="Basic and acidic residues" evidence="1">
    <location>
        <begin position="20"/>
        <end position="44"/>
    </location>
</feature>
<sequence length="117" mass="13477">MVPVTRENRRPNADEEEAPKEEREIFRKNTRERKSGRNGRKESLKPPSLLKHASGNSGGKRMMGRLPHPTRKVIITLCHISKEKGNVPSQRLDLKRTRSNRNICRRSLLYIHQATGS</sequence>
<evidence type="ECO:0000313" key="3">
    <source>
        <dbReference type="Proteomes" id="UP001341840"/>
    </source>
</evidence>
<protein>
    <submittedName>
        <fullName evidence="2">Uncharacterized protein</fullName>
    </submittedName>
</protein>
<reference evidence="2 3" key="1">
    <citation type="journal article" date="2023" name="Plants (Basel)">
        <title>Bridging the Gap: Combining Genomics and Transcriptomics Approaches to Understand Stylosanthes scabra, an Orphan Legume from the Brazilian Caatinga.</title>
        <authorList>
            <person name="Ferreira-Neto J.R.C."/>
            <person name="da Silva M.D."/>
            <person name="Binneck E."/>
            <person name="de Melo N.F."/>
            <person name="da Silva R.H."/>
            <person name="de Melo A.L.T.M."/>
            <person name="Pandolfi V."/>
            <person name="Bustamante F.O."/>
            <person name="Brasileiro-Vidal A.C."/>
            <person name="Benko-Iseppon A.M."/>
        </authorList>
    </citation>
    <scope>NUCLEOTIDE SEQUENCE [LARGE SCALE GENOMIC DNA]</scope>
    <source>
        <tissue evidence="2">Leaves</tissue>
    </source>
</reference>
<dbReference type="Proteomes" id="UP001341840">
    <property type="component" value="Unassembled WGS sequence"/>
</dbReference>
<evidence type="ECO:0000313" key="2">
    <source>
        <dbReference type="EMBL" id="MED6200863.1"/>
    </source>
</evidence>
<gene>
    <name evidence="2" type="ORF">PIB30_089434</name>
</gene>
<feature type="region of interest" description="Disordered" evidence="1">
    <location>
        <begin position="1"/>
        <end position="68"/>
    </location>
</feature>